<feature type="region of interest" description="Disordered" evidence="1">
    <location>
        <begin position="1"/>
        <end position="28"/>
    </location>
</feature>
<gene>
    <name evidence="2" type="ORF">M9458_008828</name>
</gene>
<dbReference type="Proteomes" id="UP001529510">
    <property type="component" value="Unassembled WGS sequence"/>
</dbReference>
<comment type="caution">
    <text evidence="2">The sequence shown here is derived from an EMBL/GenBank/DDBJ whole genome shotgun (WGS) entry which is preliminary data.</text>
</comment>
<dbReference type="AlphaFoldDB" id="A0ABD0RBU8"/>
<reference evidence="2 3" key="1">
    <citation type="submission" date="2024-05" db="EMBL/GenBank/DDBJ databases">
        <title>Genome sequencing and assembly of Indian major carp, Cirrhinus mrigala (Hamilton, 1822).</title>
        <authorList>
            <person name="Mohindra V."/>
            <person name="Chowdhury L.M."/>
            <person name="Lal K."/>
            <person name="Jena J.K."/>
        </authorList>
    </citation>
    <scope>NUCLEOTIDE SEQUENCE [LARGE SCALE GENOMIC DNA]</scope>
    <source>
        <strain evidence="2">CM1030</strain>
        <tissue evidence="2">Blood</tissue>
    </source>
</reference>
<feature type="compositionally biased region" description="Basic and acidic residues" evidence="1">
    <location>
        <begin position="1"/>
        <end position="10"/>
    </location>
</feature>
<keyword evidence="3" id="KW-1185">Reference proteome</keyword>
<organism evidence="2 3">
    <name type="scientific">Cirrhinus mrigala</name>
    <name type="common">Mrigala</name>
    <dbReference type="NCBI Taxonomy" id="683832"/>
    <lineage>
        <taxon>Eukaryota</taxon>
        <taxon>Metazoa</taxon>
        <taxon>Chordata</taxon>
        <taxon>Craniata</taxon>
        <taxon>Vertebrata</taxon>
        <taxon>Euteleostomi</taxon>
        <taxon>Actinopterygii</taxon>
        <taxon>Neopterygii</taxon>
        <taxon>Teleostei</taxon>
        <taxon>Ostariophysi</taxon>
        <taxon>Cypriniformes</taxon>
        <taxon>Cyprinidae</taxon>
        <taxon>Labeoninae</taxon>
        <taxon>Labeonini</taxon>
        <taxon>Cirrhinus</taxon>
    </lineage>
</organism>
<accession>A0ABD0RBU8</accession>
<evidence type="ECO:0000313" key="2">
    <source>
        <dbReference type="EMBL" id="KAL0195256.1"/>
    </source>
</evidence>
<sequence length="63" mass="7192">MEEWSPKEQDVQCQTKAEPEGRGSPVEPVDCRAMVKRRQLGAMVEPLGRRAEVESGPWRLELK</sequence>
<evidence type="ECO:0000256" key="1">
    <source>
        <dbReference type="SAM" id="MobiDB-lite"/>
    </source>
</evidence>
<proteinExistence type="predicted"/>
<name>A0ABD0RBU8_CIRMR</name>
<dbReference type="EMBL" id="JAMKFB020000004">
    <property type="protein sequence ID" value="KAL0195256.1"/>
    <property type="molecule type" value="Genomic_DNA"/>
</dbReference>
<feature type="non-terminal residue" evidence="2">
    <location>
        <position position="63"/>
    </location>
</feature>
<protein>
    <submittedName>
        <fullName evidence="2">Uncharacterized protein</fullName>
    </submittedName>
</protein>
<evidence type="ECO:0000313" key="3">
    <source>
        <dbReference type="Proteomes" id="UP001529510"/>
    </source>
</evidence>